<keyword evidence="1 3" id="KW-0853">WD repeat</keyword>
<evidence type="ECO:0000313" key="6">
    <source>
        <dbReference type="EMBL" id="KAF2480455.1"/>
    </source>
</evidence>
<reference evidence="6" key="1">
    <citation type="journal article" date="2020" name="Stud. Mycol.">
        <title>101 Dothideomycetes genomes: a test case for predicting lifestyles and emergence of pathogens.</title>
        <authorList>
            <person name="Haridas S."/>
            <person name="Albert R."/>
            <person name="Binder M."/>
            <person name="Bloem J."/>
            <person name="Labutti K."/>
            <person name="Salamov A."/>
            <person name="Andreopoulos B."/>
            <person name="Baker S."/>
            <person name="Barry K."/>
            <person name="Bills G."/>
            <person name="Bluhm B."/>
            <person name="Cannon C."/>
            <person name="Castanera R."/>
            <person name="Culley D."/>
            <person name="Daum C."/>
            <person name="Ezra D."/>
            <person name="Gonzalez J."/>
            <person name="Henrissat B."/>
            <person name="Kuo A."/>
            <person name="Liang C."/>
            <person name="Lipzen A."/>
            <person name="Lutzoni F."/>
            <person name="Magnuson J."/>
            <person name="Mondo S."/>
            <person name="Nolan M."/>
            <person name="Ohm R."/>
            <person name="Pangilinan J."/>
            <person name="Park H.-J."/>
            <person name="Ramirez L."/>
            <person name="Alfaro M."/>
            <person name="Sun H."/>
            <person name="Tritt A."/>
            <person name="Yoshinaga Y."/>
            <person name="Zwiers L.-H."/>
            <person name="Turgeon B."/>
            <person name="Goodwin S."/>
            <person name="Spatafora J."/>
            <person name="Crous P."/>
            <person name="Grigoriev I."/>
        </authorList>
    </citation>
    <scope>NUCLEOTIDE SEQUENCE</scope>
    <source>
        <strain evidence="6">CBS 113389</strain>
    </source>
</reference>
<evidence type="ECO:0000256" key="2">
    <source>
        <dbReference type="ARBA" id="ARBA00022737"/>
    </source>
</evidence>
<accession>A0A6A6PKL1</accession>
<keyword evidence="2" id="KW-0677">Repeat</keyword>
<sequence>MTRVQPFNVELLSRPRLRNHSPLPSCLPPICPSTRRGRRMWKRARDGSRRLTTTHSQDPEAGITLSNIPIDTNYSLPSAGPGQTSQQASTVLNDFRRKREAAAVAVPTDDKRVRADLRARGQPITLFGERPEDRRDRLREILYTEQAGGEDESMLDVGTPVVGDAGVEGEEEDGDEEFYTEGSTELLHSRQEIARYSLPRAEQRIRHQRLESTIPVSTHVRHRKAMKARLAEFEMFGSQIASERPVSMVRFAPGGEVIACGDWAGSIKVLDVPNLETKGVLRGHKSMVGGISWYGPAAGDAMDGAGTLNLASGGGEGDVNLWSYGSQDTPIATLSGHSARVVRTEFHPSGRYLASASYDTTWRLWDVNTTTQLLLQEGHSKEVYTVSFSPDGSLLASAGLDSIGRIWDLRTGRTIMLLESHVAPIHALDWSPDGVRVMTGSADGFAKCWDVRAVRESASLGAHKGGVSDLRWFKGTDGPLSGKTLTAESNGSAEMDDGTSLLPKKSGTFVLTAGFDHAVNIFSADDWALCKSLTGHDGTVLAVDTTEDARWIASCGRDRTVKLWAMPDEQGL</sequence>
<organism evidence="6 7">
    <name type="scientific">Neohortaea acidophila</name>
    <dbReference type="NCBI Taxonomy" id="245834"/>
    <lineage>
        <taxon>Eukaryota</taxon>
        <taxon>Fungi</taxon>
        <taxon>Dikarya</taxon>
        <taxon>Ascomycota</taxon>
        <taxon>Pezizomycotina</taxon>
        <taxon>Dothideomycetes</taxon>
        <taxon>Dothideomycetidae</taxon>
        <taxon>Mycosphaerellales</taxon>
        <taxon>Teratosphaeriaceae</taxon>
        <taxon>Neohortaea</taxon>
    </lineage>
</organism>
<protein>
    <submittedName>
        <fullName evidence="6">WD40-repeat-containing domain protein</fullName>
    </submittedName>
</protein>
<proteinExistence type="predicted"/>
<dbReference type="GO" id="GO:0046540">
    <property type="term" value="C:U4/U6 x U5 tri-snRNP complex"/>
    <property type="evidence" value="ECO:0007669"/>
    <property type="project" value="TreeGrafter"/>
</dbReference>
<feature type="repeat" description="WD" evidence="3">
    <location>
        <begin position="418"/>
        <end position="459"/>
    </location>
</feature>
<dbReference type="SMART" id="SM00500">
    <property type="entry name" value="SFM"/>
    <property type="match status" value="1"/>
</dbReference>
<feature type="repeat" description="WD" evidence="3">
    <location>
        <begin position="376"/>
        <end position="417"/>
    </location>
</feature>
<dbReference type="OrthoDB" id="540662at2759"/>
<dbReference type="Pfam" id="PF00400">
    <property type="entry name" value="WD40"/>
    <property type="match status" value="4"/>
</dbReference>
<keyword evidence="7" id="KW-1185">Reference proteome</keyword>
<dbReference type="EMBL" id="MU001639">
    <property type="protein sequence ID" value="KAF2480455.1"/>
    <property type="molecule type" value="Genomic_DNA"/>
</dbReference>
<dbReference type="InterPro" id="IPR015943">
    <property type="entry name" value="WD40/YVTN_repeat-like_dom_sf"/>
</dbReference>
<feature type="region of interest" description="Disordered" evidence="4">
    <location>
        <begin position="41"/>
        <end position="62"/>
    </location>
</feature>
<dbReference type="RefSeq" id="XP_033587025.1">
    <property type="nucleotide sequence ID" value="XM_033734310.1"/>
</dbReference>
<evidence type="ECO:0000313" key="7">
    <source>
        <dbReference type="Proteomes" id="UP000799767"/>
    </source>
</evidence>
<dbReference type="PROSITE" id="PS00678">
    <property type="entry name" value="WD_REPEATS_1"/>
    <property type="match status" value="1"/>
</dbReference>
<evidence type="ECO:0000256" key="3">
    <source>
        <dbReference type="PROSITE-ProRule" id="PRU00221"/>
    </source>
</evidence>
<dbReference type="GO" id="GO:0017070">
    <property type="term" value="F:U6 snRNA binding"/>
    <property type="evidence" value="ECO:0007669"/>
    <property type="project" value="TreeGrafter"/>
</dbReference>
<dbReference type="PANTHER" id="PTHR19846:SF0">
    <property type="entry name" value="PRE-MRNA PROCESSING FACTOR 4"/>
    <property type="match status" value="1"/>
</dbReference>
<dbReference type="PANTHER" id="PTHR19846">
    <property type="entry name" value="WD40 REPEAT PROTEIN"/>
    <property type="match status" value="1"/>
</dbReference>
<dbReference type="GO" id="GO:0030621">
    <property type="term" value="F:U4 snRNA binding"/>
    <property type="evidence" value="ECO:0007669"/>
    <property type="project" value="TreeGrafter"/>
</dbReference>
<dbReference type="Gene3D" id="4.10.280.110">
    <property type="entry name" value="Pre-mRNA processing factor 4 domain"/>
    <property type="match status" value="1"/>
</dbReference>
<dbReference type="Proteomes" id="UP000799767">
    <property type="component" value="Unassembled WGS sequence"/>
</dbReference>
<dbReference type="InterPro" id="IPR036285">
    <property type="entry name" value="PRP4-like_sf"/>
</dbReference>
<feature type="repeat" description="WD" evidence="3">
    <location>
        <begin position="334"/>
        <end position="375"/>
    </location>
</feature>
<dbReference type="PROSITE" id="PS50082">
    <property type="entry name" value="WD_REPEATS_2"/>
    <property type="match status" value="4"/>
</dbReference>
<dbReference type="InterPro" id="IPR020472">
    <property type="entry name" value="WD40_PAC1"/>
</dbReference>
<dbReference type="PRINTS" id="PR00320">
    <property type="entry name" value="GPROTEINBRPT"/>
</dbReference>
<dbReference type="GO" id="GO:0000398">
    <property type="term" value="P:mRNA splicing, via spliceosome"/>
    <property type="evidence" value="ECO:0007669"/>
    <property type="project" value="TreeGrafter"/>
</dbReference>
<dbReference type="CDD" id="cd00200">
    <property type="entry name" value="WD40"/>
    <property type="match status" value="1"/>
</dbReference>
<evidence type="ECO:0000256" key="1">
    <source>
        <dbReference type="ARBA" id="ARBA00022574"/>
    </source>
</evidence>
<name>A0A6A6PKL1_9PEZI</name>
<dbReference type="InterPro" id="IPR014906">
    <property type="entry name" value="PRP4-like"/>
</dbReference>
<dbReference type="SMART" id="SM00320">
    <property type="entry name" value="WD40"/>
    <property type="match status" value="7"/>
</dbReference>
<dbReference type="PROSITE" id="PS50294">
    <property type="entry name" value="WD_REPEATS_REGION"/>
    <property type="match status" value="4"/>
</dbReference>
<dbReference type="SUPFAM" id="SSF158230">
    <property type="entry name" value="PRP4-like"/>
    <property type="match status" value="1"/>
</dbReference>
<feature type="repeat" description="WD" evidence="3">
    <location>
        <begin position="533"/>
        <end position="572"/>
    </location>
</feature>
<dbReference type="Pfam" id="PF08799">
    <property type="entry name" value="PRP4"/>
    <property type="match status" value="1"/>
</dbReference>
<evidence type="ECO:0000256" key="4">
    <source>
        <dbReference type="SAM" id="MobiDB-lite"/>
    </source>
</evidence>
<evidence type="ECO:0000259" key="5">
    <source>
        <dbReference type="SMART" id="SM00500"/>
    </source>
</evidence>
<dbReference type="InterPro" id="IPR001680">
    <property type="entry name" value="WD40_rpt"/>
</dbReference>
<dbReference type="InterPro" id="IPR036322">
    <property type="entry name" value="WD40_repeat_dom_sf"/>
</dbReference>
<feature type="domain" description="Pre-mRNA processing factor 4 (PRP4)-like" evidence="5">
    <location>
        <begin position="108"/>
        <end position="156"/>
    </location>
</feature>
<dbReference type="SUPFAM" id="SSF50978">
    <property type="entry name" value="WD40 repeat-like"/>
    <property type="match status" value="1"/>
</dbReference>
<dbReference type="InterPro" id="IPR019775">
    <property type="entry name" value="WD40_repeat_CS"/>
</dbReference>
<dbReference type="Gene3D" id="2.130.10.10">
    <property type="entry name" value="YVTN repeat-like/Quinoprotein amine dehydrogenase"/>
    <property type="match status" value="3"/>
</dbReference>
<gene>
    <name evidence="6" type="ORF">BDY17DRAFT_301807</name>
</gene>
<dbReference type="AlphaFoldDB" id="A0A6A6PKL1"/>
<dbReference type="GeneID" id="54475312"/>